<comment type="similarity">
    <text evidence="3">Belongs to the glycoside-pentoside-hexuronide (GPH) cation symporter transporter (TC 2.A.2.4) family.</text>
</comment>
<keyword evidence="8 10" id="KW-1133">Transmembrane helix</keyword>
<feature type="transmembrane region" description="Helical" evidence="10">
    <location>
        <begin position="467"/>
        <end position="488"/>
    </location>
</feature>
<organism evidence="11 12">
    <name type="scientific">Turnera subulata</name>
    <dbReference type="NCBI Taxonomy" id="218843"/>
    <lineage>
        <taxon>Eukaryota</taxon>
        <taxon>Viridiplantae</taxon>
        <taxon>Streptophyta</taxon>
        <taxon>Embryophyta</taxon>
        <taxon>Tracheophyta</taxon>
        <taxon>Spermatophyta</taxon>
        <taxon>Magnoliopsida</taxon>
        <taxon>eudicotyledons</taxon>
        <taxon>Gunneridae</taxon>
        <taxon>Pentapetalae</taxon>
        <taxon>rosids</taxon>
        <taxon>fabids</taxon>
        <taxon>Malpighiales</taxon>
        <taxon>Passifloraceae</taxon>
        <taxon>Turnera</taxon>
    </lineage>
</organism>
<dbReference type="SUPFAM" id="SSF103473">
    <property type="entry name" value="MFS general substrate transporter"/>
    <property type="match status" value="1"/>
</dbReference>
<keyword evidence="4" id="KW-0813">Transport</keyword>
<dbReference type="InterPro" id="IPR036259">
    <property type="entry name" value="MFS_trans_sf"/>
</dbReference>
<keyword evidence="9 10" id="KW-0472">Membrane</keyword>
<evidence type="ECO:0000256" key="2">
    <source>
        <dbReference type="ARBA" id="ARBA00004914"/>
    </source>
</evidence>
<feature type="transmembrane region" description="Helical" evidence="10">
    <location>
        <begin position="271"/>
        <end position="291"/>
    </location>
</feature>
<evidence type="ECO:0000256" key="5">
    <source>
        <dbReference type="ARBA" id="ARBA00022597"/>
    </source>
</evidence>
<feature type="transmembrane region" description="Helical" evidence="10">
    <location>
        <begin position="434"/>
        <end position="455"/>
    </location>
</feature>
<dbReference type="Pfam" id="PF13347">
    <property type="entry name" value="MFS_2"/>
    <property type="match status" value="1"/>
</dbReference>
<evidence type="ECO:0000256" key="7">
    <source>
        <dbReference type="ARBA" id="ARBA00022847"/>
    </source>
</evidence>
<feature type="transmembrane region" description="Helical" evidence="10">
    <location>
        <begin position="59"/>
        <end position="80"/>
    </location>
</feature>
<comment type="caution">
    <text evidence="11">The sequence shown here is derived from an EMBL/GenBank/DDBJ whole genome shotgun (WGS) entry which is preliminary data.</text>
</comment>
<gene>
    <name evidence="11" type="primary">SUC2_3</name>
    <name evidence="11" type="ORF">Tsubulata_012367</name>
</gene>
<dbReference type="OrthoDB" id="28755at2759"/>
<feature type="transmembrane region" description="Helical" evidence="10">
    <location>
        <begin position="129"/>
        <end position="148"/>
    </location>
</feature>
<keyword evidence="12" id="KW-1185">Reference proteome</keyword>
<dbReference type="Gene3D" id="1.20.1250.20">
    <property type="entry name" value="MFS general substrate transporter like domains"/>
    <property type="match status" value="2"/>
</dbReference>
<dbReference type="CDD" id="cd17313">
    <property type="entry name" value="MFS_SLC45_SUC"/>
    <property type="match status" value="1"/>
</dbReference>
<dbReference type="Proteomes" id="UP001141552">
    <property type="component" value="Unassembled WGS sequence"/>
</dbReference>
<dbReference type="GO" id="GO:0005886">
    <property type="term" value="C:plasma membrane"/>
    <property type="evidence" value="ECO:0007669"/>
    <property type="project" value="InterPro"/>
</dbReference>
<proteinExistence type="inferred from homology"/>
<dbReference type="PANTHER" id="PTHR19432:SF70">
    <property type="entry name" value="SUCROSE TRANSPORT PROTEIN SUC1-RELATED"/>
    <property type="match status" value="1"/>
</dbReference>
<feature type="transmembrane region" description="Helical" evidence="10">
    <location>
        <begin position="352"/>
        <end position="374"/>
    </location>
</feature>
<evidence type="ECO:0000256" key="1">
    <source>
        <dbReference type="ARBA" id="ARBA00004141"/>
    </source>
</evidence>
<evidence type="ECO:0000256" key="6">
    <source>
        <dbReference type="ARBA" id="ARBA00022692"/>
    </source>
</evidence>
<name>A0A9Q0F0Z9_9ROSI</name>
<evidence type="ECO:0000313" key="11">
    <source>
        <dbReference type="EMBL" id="KAJ4823045.1"/>
    </source>
</evidence>
<dbReference type="GO" id="GO:0005773">
    <property type="term" value="C:vacuole"/>
    <property type="evidence" value="ECO:0007669"/>
    <property type="project" value="TreeGrafter"/>
</dbReference>
<feature type="transmembrane region" description="Helical" evidence="10">
    <location>
        <begin position="92"/>
        <end position="117"/>
    </location>
</feature>
<comment type="pathway">
    <text evidence="2">Glycan biosynthesis; sucrose metabolism.</text>
</comment>
<accession>A0A9Q0F0Z9</accession>
<dbReference type="PANTHER" id="PTHR19432">
    <property type="entry name" value="SUGAR TRANSPORTER"/>
    <property type="match status" value="1"/>
</dbReference>
<feature type="transmembrane region" description="Helical" evidence="10">
    <location>
        <begin position="211"/>
        <end position="233"/>
    </location>
</feature>
<protein>
    <submittedName>
        <fullName evidence="11">Beta-fructofuranosidase suc2</fullName>
    </submittedName>
</protein>
<feature type="transmembrane region" description="Helical" evidence="10">
    <location>
        <begin position="169"/>
        <end position="191"/>
    </location>
</feature>
<reference evidence="11" key="1">
    <citation type="submission" date="2022-02" db="EMBL/GenBank/DDBJ databases">
        <authorList>
            <person name="Henning P.M."/>
            <person name="McCubbin A.G."/>
            <person name="Shore J.S."/>
        </authorList>
    </citation>
    <scope>NUCLEOTIDE SEQUENCE</scope>
    <source>
        <strain evidence="11">F60SS</strain>
        <tissue evidence="11">Leaves</tissue>
    </source>
</reference>
<sequence length="505" mass="54434">MEIDTRKGDDEENQQQQTSMVKIIMITSIACGVQFGWALQLSLLTPYVQLLGVPHTWSGFIWLCGPLAGMIVQPIVGYYSDRCTSRYGRRSPFICVGAISVVLAVILIGFAADIGYAAGDSLTKTPKTRAVVCFVVGFWVLDVANNMIQGPCRALLADMCGSNLRMTRASNSLFSFFMAVGNVLGYAAGSIKGLHKMLPFTETDACDNFCANLKTCFLISVVLLFILTTLALLSAKEKPWTREEVANEEDGGIFNFFKEIYGAFRQLNKPMWILLLTTSVNWIGWFPFLLYDTDWMAREVYGGDPDGVKNLRDLYDNGVRAGSIGLLLLSVFLGAMSLGVEGSSRLIGVKKVWGIVNIFMAFVMAMTCLVTKMAEHHRDYVTVNGVPTLRPPDQSVKISALAIFAALGIPQAITYSIPFALASIFSAHSGAGQGLSLGVLNVSICVPQIIVSVISGPLDAAFGGGNMPAFVMSAIAALVSGIMAMTILPRPPMDIAIKATPSGGH</sequence>
<comment type="subcellular location">
    <subcellularLocation>
        <location evidence="1">Membrane</location>
        <topology evidence="1">Multi-pass membrane protein</topology>
    </subcellularLocation>
</comment>
<dbReference type="InterPro" id="IPR005989">
    <property type="entry name" value="Suc_symporter_pln"/>
</dbReference>
<evidence type="ECO:0000313" key="12">
    <source>
        <dbReference type="Proteomes" id="UP001141552"/>
    </source>
</evidence>
<reference evidence="11" key="2">
    <citation type="journal article" date="2023" name="Plants (Basel)">
        <title>Annotation of the Turnera subulata (Passifloraceae) Draft Genome Reveals the S-Locus Evolved after the Divergence of Turneroideae from Passifloroideae in a Stepwise Manner.</title>
        <authorList>
            <person name="Henning P.M."/>
            <person name="Roalson E.H."/>
            <person name="Mir W."/>
            <person name="McCubbin A.G."/>
            <person name="Shore J.S."/>
        </authorList>
    </citation>
    <scope>NUCLEOTIDE SEQUENCE</scope>
    <source>
        <strain evidence="11">F60SS</strain>
    </source>
</reference>
<feature type="transmembrane region" description="Helical" evidence="10">
    <location>
        <begin position="398"/>
        <end position="422"/>
    </location>
</feature>
<evidence type="ECO:0000256" key="10">
    <source>
        <dbReference type="SAM" id="Phobius"/>
    </source>
</evidence>
<evidence type="ECO:0000256" key="4">
    <source>
        <dbReference type="ARBA" id="ARBA00022448"/>
    </source>
</evidence>
<dbReference type="AlphaFoldDB" id="A0A9Q0F0Z9"/>
<keyword evidence="7" id="KW-0769">Symport</keyword>
<evidence type="ECO:0000256" key="9">
    <source>
        <dbReference type="ARBA" id="ARBA00023136"/>
    </source>
</evidence>
<dbReference type="GO" id="GO:0008506">
    <property type="term" value="F:sucrose:proton symporter activity"/>
    <property type="evidence" value="ECO:0007669"/>
    <property type="project" value="TreeGrafter"/>
</dbReference>
<keyword evidence="6 10" id="KW-0812">Transmembrane</keyword>
<keyword evidence="5" id="KW-0762">Sugar transport</keyword>
<dbReference type="EMBL" id="JAKUCV010007534">
    <property type="protein sequence ID" value="KAJ4823045.1"/>
    <property type="molecule type" value="Genomic_DNA"/>
</dbReference>
<feature type="transmembrane region" description="Helical" evidence="10">
    <location>
        <begin position="20"/>
        <end position="39"/>
    </location>
</feature>
<evidence type="ECO:0000256" key="8">
    <source>
        <dbReference type="ARBA" id="ARBA00022989"/>
    </source>
</evidence>
<evidence type="ECO:0000256" key="3">
    <source>
        <dbReference type="ARBA" id="ARBA00007134"/>
    </source>
</evidence>
<dbReference type="NCBIfam" id="TIGR01301">
    <property type="entry name" value="GPH_sucrose"/>
    <property type="match status" value="1"/>
</dbReference>
<feature type="transmembrane region" description="Helical" evidence="10">
    <location>
        <begin position="321"/>
        <end position="340"/>
    </location>
</feature>